<dbReference type="GO" id="GO:0005634">
    <property type="term" value="C:nucleus"/>
    <property type="evidence" value="ECO:0007669"/>
    <property type="project" value="UniProtKB-SubCell"/>
</dbReference>
<evidence type="ECO:0000256" key="4">
    <source>
        <dbReference type="ARBA" id="ARBA00023163"/>
    </source>
</evidence>
<accession>A0A7C9A1Z5</accession>
<dbReference type="Gene3D" id="2.40.330.10">
    <property type="entry name" value="DNA-binding pseudobarrel domain"/>
    <property type="match status" value="1"/>
</dbReference>
<dbReference type="CDD" id="cd10017">
    <property type="entry name" value="B3_DNA"/>
    <property type="match status" value="1"/>
</dbReference>
<dbReference type="SMART" id="SM01019">
    <property type="entry name" value="B3"/>
    <property type="match status" value="1"/>
</dbReference>
<dbReference type="EMBL" id="GISG01196269">
    <property type="protein sequence ID" value="MBA4657450.1"/>
    <property type="molecule type" value="Transcribed_RNA"/>
</dbReference>
<reference evidence="8" key="1">
    <citation type="journal article" date="2013" name="J. Plant Res.">
        <title>Effect of fungi and light on seed germination of three Opuntia species from semiarid lands of central Mexico.</title>
        <authorList>
            <person name="Delgado-Sanchez P."/>
            <person name="Jimenez-Bremont J.F."/>
            <person name="Guerrero-Gonzalez Mde L."/>
            <person name="Flores J."/>
        </authorList>
    </citation>
    <scope>NUCLEOTIDE SEQUENCE</scope>
    <source>
        <tissue evidence="8">Cladode</tissue>
    </source>
</reference>
<dbReference type="SUPFAM" id="SSF101936">
    <property type="entry name" value="DNA-binding pseudobarrel domain"/>
    <property type="match status" value="1"/>
</dbReference>
<comment type="subcellular location">
    <subcellularLocation>
        <location evidence="1">Nucleus</location>
    </subcellularLocation>
</comment>
<name>A0A7C9A1Z5_OPUST</name>
<keyword evidence="4" id="KW-0804">Transcription</keyword>
<keyword evidence="2" id="KW-0805">Transcription regulation</keyword>
<keyword evidence="5" id="KW-0539">Nucleus</keyword>
<dbReference type="PANTHER" id="PTHR31920">
    <property type="entry name" value="B3 DOMAIN-CONTAINING"/>
    <property type="match status" value="1"/>
</dbReference>
<organism evidence="8">
    <name type="scientific">Opuntia streptacantha</name>
    <name type="common">Prickly pear cactus</name>
    <name type="synonym">Opuntia cardona</name>
    <dbReference type="NCBI Taxonomy" id="393608"/>
    <lineage>
        <taxon>Eukaryota</taxon>
        <taxon>Viridiplantae</taxon>
        <taxon>Streptophyta</taxon>
        <taxon>Embryophyta</taxon>
        <taxon>Tracheophyta</taxon>
        <taxon>Spermatophyta</taxon>
        <taxon>Magnoliopsida</taxon>
        <taxon>eudicotyledons</taxon>
        <taxon>Gunneridae</taxon>
        <taxon>Pentapetalae</taxon>
        <taxon>Caryophyllales</taxon>
        <taxon>Cactineae</taxon>
        <taxon>Cactaceae</taxon>
        <taxon>Opuntioideae</taxon>
        <taxon>Opuntia</taxon>
    </lineage>
</organism>
<dbReference type="InterPro" id="IPR050655">
    <property type="entry name" value="Plant_B3_domain"/>
</dbReference>
<sequence length="208" mass="24250">MEKNKPYFFKLAIGDYIKERLKIPQLFVKKLSADTPNEAIMRVTIKGVAGQRPIMLRKRIDGTYLEDGWEKVVKDNFLGDHEFLLFRYDGDMCFNLQIFEKNGCERIKAPSASEEDKNQQKLFTESDCLESSPKATDDREINAARTQSRPSPTPNPYFTIHMKEYHVKRVYIVGHLCSEFLQAFVRSIFLYLDQRWSPSEILKVKVGK</sequence>
<evidence type="ECO:0000256" key="3">
    <source>
        <dbReference type="ARBA" id="ARBA00023125"/>
    </source>
</evidence>
<dbReference type="AlphaFoldDB" id="A0A7C9A1Z5"/>
<evidence type="ECO:0000256" key="2">
    <source>
        <dbReference type="ARBA" id="ARBA00023015"/>
    </source>
</evidence>
<evidence type="ECO:0000313" key="8">
    <source>
        <dbReference type="EMBL" id="MBA4657452.1"/>
    </source>
</evidence>
<dbReference type="EMBL" id="GISG01196272">
    <property type="protein sequence ID" value="MBA4657452.1"/>
    <property type="molecule type" value="Transcribed_RNA"/>
</dbReference>
<protein>
    <recommendedName>
        <fullName evidence="7">TF-B3 domain-containing protein</fullName>
    </recommendedName>
</protein>
<evidence type="ECO:0000256" key="5">
    <source>
        <dbReference type="ARBA" id="ARBA00023242"/>
    </source>
</evidence>
<evidence type="ECO:0000259" key="7">
    <source>
        <dbReference type="SMART" id="SM01019"/>
    </source>
</evidence>
<keyword evidence="3" id="KW-0238">DNA-binding</keyword>
<proteinExistence type="predicted"/>
<evidence type="ECO:0000256" key="6">
    <source>
        <dbReference type="SAM" id="MobiDB-lite"/>
    </source>
</evidence>
<evidence type="ECO:0000256" key="1">
    <source>
        <dbReference type="ARBA" id="ARBA00004123"/>
    </source>
</evidence>
<dbReference type="PANTHER" id="PTHR31920:SF122">
    <property type="entry name" value="B3 DOMAIN-CONTAINING PROTEIN REM23"/>
    <property type="match status" value="1"/>
</dbReference>
<reference evidence="8" key="2">
    <citation type="submission" date="2020-07" db="EMBL/GenBank/DDBJ databases">
        <authorList>
            <person name="Vera ALvarez R."/>
            <person name="Arias-Moreno D.M."/>
            <person name="Jimenez-Jacinto V."/>
            <person name="Jimenez-Bremont J.F."/>
            <person name="Swaminathan K."/>
            <person name="Moose S.P."/>
            <person name="Guerrero-Gonzalez M.L."/>
            <person name="Marino-Ramirez L."/>
            <person name="Landsman D."/>
            <person name="Rodriguez-Kessler M."/>
            <person name="Delgado-Sanchez P."/>
        </authorList>
    </citation>
    <scope>NUCLEOTIDE SEQUENCE</scope>
    <source>
        <tissue evidence="8">Cladode</tissue>
    </source>
</reference>
<feature type="domain" description="TF-B3" evidence="7">
    <location>
        <begin position="8"/>
        <end position="102"/>
    </location>
</feature>
<dbReference type="InterPro" id="IPR003340">
    <property type="entry name" value="B3_DNA-bd"/>
</dbReference>
<dbReference type="Pfam" id="PF02362">
    <property type="entry name" value="B3"/>
    <property type="match status" value="1"/>
</dbReference>
<dbReference type="GO" id="GO:0003677">
    <property type="term" value="F:DNA binding"/>
    <property type="evidence" value="ECO:0007669"/>
    <property type="project" value="UniProtKB-KW"/>
</dbReference>
<feature type="region of interest" description="Disordered" evidence="6">
    <location>
        <begin position="126"/>
        <end position="155"/>
    </location>
</feature>
<dbReference type="InterPro" id="IPR015300">
    <property type="entry name" value="DNA-bd_pseudobarrel_sf"/>
</dbReference>